<dbReference type="SUPFAM" id="SSF52540">
    <property type="entry name" value="P-loop containing nucleoside triphosphate hydrolases"/>
    <property type="match status" value="2"/>
</dbReference>
<name>A0AAW2V0U0_9LAMI</name>
<accession>A0AAW2V0U0</accession>
<dbReference type="PRINTS" id="PR00364">
    <property type="entry name" value="DISEASERSIST"/>
</dbReference>
<feature type="domain" description="NB-ARC" evidence="2">
    <location>
        <begin position="43"/>
        <end position="144"/>
    </location>
</feature>
<evidence type="ECO:0000256" key="1">
    <source>
        <dbReference type="ARBA" id="ARBA00008894"/>
    </source>
</evidence>
<evidence type="ECO:0000313" key="3">
    <source>
        <dbReference type="EMBL" id="KAL0422474.1"/>
    </source>
</evidence>
<dbReference type="InterPro" id="IPR002182">
    <property type="entry name" value="NB-ARC"/>
</dbReference>
<feature type="domain" description="NB-ARC" evidence="2">
    <location>
        <begin position="370"/>
        <end position="466"/>
    </location>
</feature>
<evidence type="ECO:0000259" key="2">
    <source>
        <dbReference type="Pfam" id="PF00931"/>
    </source>
</evidence>
<comment type="similarity">
    <text evidence="1">Belongs to the disease resistance NB-LRR family.</text>
</comment>
<comment type="caution">
    <text evidence="3">The sequence shown here is derived from an EMBL/GenBank/DDBJ whole genome shotgun (WGS) entry which is preliminary data.</text>
</comment>
<proteinExistence type="inferred from homology"/>
<organism evidence="3">
    <name type="scientific">Sesamum latifolium</name>
    <dbReference type="NCBI Taxonomy" id="2727402"/>
    <lineage>
        <taxon>Eukaryota</taxon>
        <taxon>Viridiplantae</taxon>
        <taxon>Streptophyta</taxon>
        <taxon>Embryophyta</taxon>
        <taxon>Tracheophyta</taxon>
        <taxon>Spermatophyta</taxon>
        <taxon>Magnoliopsida</taxon>
        <taxon>eudicotyledons</taxon>
        <taxon>Gunneridae</taxon>
        <taxon>Pentapetalae</taxon>
        <taxon>asterids</taxon>
        <taxon>lamiids</taxon>
        <taxon>Lamiales</taxon>
        <taxon>Pedaliaceae</taxon>
        <taxon>Sesamum</taxon>
    </lineage>
</organism>
<dbReference type="InterPro" id="IPR027417">
    <property type="entry name" value="P-loop_NTPase"/>
</dbReference>
<dbReference type="PANTHER" id="PTHR19338:SF60">
    <property type="entry name" value="NB-ARC DOMAIN-CONTAINING PROTEIN"/>
    <property type="match status" value="1"/>
</dbReference>
<dbReference type="AlphaFoldDB" id="A0AAW2V0U0"/>
<sequence>MQAGNSSTFLSPPRRIPITEGKLVGLENDLVTMLDNLTGHPMQLKVFPIIGMAGIGKTTFCKKLYDHPLVLHHFYVRAWVTVSQQYQVREMLLSILCCVTNISNEIYEKRDEELREQVYRSLKGKRYLIVLDDMWDTQVWDDLKRTIFCSGLITFLNTMSLSEFRNHHATHACRAWLRKLVTQVGALKWLNIGLAQLVESLVANCWLARSKRGVGLCSSNEGLGFIALGVEGIASGWLHRAAKTSRSLQWKDNKLSRINRCWSLFSRLMVTGKAFRFWQSDIANVRGAAKLRNHSGNSVILGQLRISRLRNAVACLIPSGRNSIRGQLIMATLLRSRKIPRIVSLCNSSSFLSPPRRTPIAEGKLVGLEKDLETMLHNLTGHPLQLKVFPIIGMAGIGKTTFCKKLYDNPLVKHHFYVRAWVTVSQQYQVRETLFSILHWVTEIPNEIYERRDEQLREQVYRSLKGSLVLGEADHCRNILALSYNHLLDHLKAGFLYMGIFPEDYEISVKKLRWTNGTKESAAVDKHLHNLRRLSFQSNFLKYINTTSSQHIRSMYFEKLSLSDPSGYLGMNFILLKVLDIMNIHLRIFPFEITYLTLLKFMALTIVNDFSMDYLITVRGLQILIVDCEWDGYLARILWDMLELRHFHLKKSCLSYSQTVSKPEDAELPLRVLNNLQSLSAIRPVNCTRKVFLSMPNVKKLGIHQTEEDYPFRGWFEQLVHLQELETLKYVFDNPFAYPNLKPDRLPSWESFPQS</sequence>
<reference evidence="3" key="1">
    <citation type="submission" date="2020-06" db="EMBL/GenBank/DDBJ databases">
        <authorList>
            <person name="Li T."/>
            <person name="Hu X."/>
            <person name="Zhang T."/>
            <person name="Song X."/>
            <person name="Zhang H."/>
            <person name="Dai N."/>
            <person name="Sheng W."/>
            <person name="Hou X."/>
            <person name="Wei L."/>
        </authorList>
    </citation>
    <scope>NUCLEOTIDE SEQUENCE</scope>
    <source>
        <strain evidence="3">KEN1</strain>
        <tissue evidence="3">Leaf</tissue>
    </source>
</reference>
<dbReference type="PANTHER" id="PTHR19338">
    <property type="entry name" value="TRANSLOCASE OF INNER MITOCHONDRIAL MEMBRANE 13 HOMOLOG"/>
    <property type="match status" value="1"/>
</dbReference>
<dbReference type="GO" id="GO:0043531">
    <property type="term" value="F:ADP binding"/>
    <property type="evidence" value="ECO:0007669"/>
    <property type="project" value="InterPro"/>
</dbReference>
<protein>
    <submittedName>
        <fullName evidence="3">Disease resistance protein</fullName>
    </submittedName>
</protein>
<dbReference type="Gene3D" id="1.10.10.10">
    <property type="entry name" value="Winged helix-like DNA-binding domain superfamily/Winged helix DNA-binding domain"/>
    <property type="match status" value="1"/>
</dbReference>
<dbReference type="Pfam" id="PF00931">
    <property type="entry name" value="NB-ARC"/>
    <property type="match status" value="2"/>
</dbReference>
<dbReference type="SUPFAM" id="SSF52058">
    <property type="entry name" value="L domain-like"/>
    <property type="match status" value="1"/>
</dbReference>
<dbReference type="EMBL" id="JACGWN010000011">
    <property type="protein sequence ID" value="KAL0422474.1"/>
    <property type="molecule type" value="Genomic_DNA"/>
</dbReference>
<dbReference type="InterPro" id="IPR036388">
    <property type="entry name" value="WH-like_DNA-bd_sf"/>
</dbReference>
<dbReference type="Gene3D" id="3.40.50.300">
    <property type="entry name" value="P-loop containing nucleotide triphosphate hydrolases"/>
    <property type="match status" value="2"/>
</dbReference>
<reference evidence="3" key="2">
    <citation type="journal article" date="2024" name="Plant">
        <title>Genomic evolution and insights into agronomic trait innovations of Sesamum species.</title>
        <authorList>
            <person name="Miao H."/>
            <person name="Wang L."/>
            <person name="Qu L."/>
            <person name="Liu H."/>
            <person name="Sun Y."/>
            <person name="Le M."/>
            <person name="Wang Q."/>
            <person name="Wei S."/>
            <person name="Zheng Y."/>
            <person name="Lin W."/>
            <person name="Duan Y."/>
            <person name="Cao H."/>
            <person name="Xiong S."/>
            <person name="Wang X."/>
            <person name="Wei L."/>
            <person name="Li C."/>
            <person name="Ma Q."/>
            <person name="Ju M."/>
            <person name="Zhao R."/>
            <person name="Li G."/>
            <person name="Mu C."/>
            <person name="Tian Q."/>
            <person name="Mei H."/>
            <person name="Zhang T."/>
            <person name="Gao T."/>
            <person name="Zhang H."/>
        </authorList>
    </citation>
    <scope>NUCLEOTIDE SEQUENCE</scope>
    <source>
        <strain evidence="3">KEN1</strain>
    </source>
</reference>
<gene>
    <name evidence="3" type="ORF">Slati_3270300</name>
</gene>